<gene>
    <name evidence="10" type="primary">lipB</name>
    <name evidence="10" type="ORF">PalTV_198</name>
</gene>
<evidence type="ECO:0000256" key="4">
    <source>
        <dbReference type="ARBA" id="ARBA00024732"/>
    </source>
</evidence>
<reference evidence="10 11" key="1">
    <citation type="journal article" date="2013" name="Genome Biol. Evol.">
        <title>The evolution of genomic instability in the obligate endosymbionts of whiteflies.</title>
        <authorList>
            <person name="Sloan D.B."/>
            <person name="Moran N.A."/>
        </authorList>
    </citation>
    <scope>NUCLEOTIDE SEQUENCE [LARGE SCALE GENOMIC DNA]</scope>
    <source>
        <strain evidence="10 11">TV</strain>
    </source>
</reference>
<dbReference type="PANTHER" id="PTHR10993:SF7">
    <property type="entry name" value="LIPOYLTRANSFERASE 2, MITOCHONDRIAL-RELATED"/>
    <property type="match status" value="1"/>
</dbReference>
<comment type="pathway">
    <text evidence="1 5">Protein modification; protein lipoylation via endogenous pathway; protein N(6)-(lipoyl)lysine from octanoyl-[acyl-carrier-protein]: step 1/2.</text>
</comment>
<evidence type="ECO:0000256" key="1">
    <source>
        <dbReference type="ARBA" id="ARBA00004821"/>
    </source>
</evidence>
<feature type="domain" description="BPL/LPL catalytic" evidence="9">
    <location>
        <begin position="10"/>
        <end position="185"/>
    </location>
</feature>
<dbReference type="KEGG" id="pld:PalTV_198"/>
<dbReference type="PANTHER" id="PTHR10993">
    <property type="entry name" value="OCTANOYLTRANSFERASE"/>
    <property type="match status" value="1"/>
</dbReference>
<dbReference type="InterPro" id="IPR004143">
    <property type="entry name" value="BPL_LPL_catalytic"/>
</dbReference>
<dbReference type="InterPro" id="IPR045864">
    <property type="entry name" value="aa-tRNA-synth_II/BPL/LPL"/>
</dbReference>
<sequence>MNIYSKYRNKKDPDKILIVEHFSIFTKGNLDKLNNFVIQHNIMLLKINRGGKFTFHTPGQIIFYILLNIKRLKITIYKLINILEKNIINILFYHKIKAYTKTHHGVYILLQNKEYKIASVGLCINKGCSLHGVSYNVNYEKKLFKNINPCGLVNIKMIKLTDIYKYPINFKLEAQVWIKGFLNKI</sequence>
<dbReference type="SUPFAM" id="SSF55681">
    <property type="entry name" value="Class II aaRS and biotin synthetases"/>
    <property type="match status" value="1"/>
</dbReference>
<dbReference type="InterPro" id="IPR020605">
    <property type="entry name" value="Octanoyltransferase_CS"/>
</dbReference>
<protein>
    <recommendedName>
        <fullName evidence="5">Octanoyltransferase</fullName>
        <ecNumber evidence="5">2.3.1.181</ecNumber>
    </recommendedName>
</protein>
<evidence type="ECO:0000256" key="3">
    <source>
        <dbReference type="ARBA" id="ARBA00023315"/>
    </source>
</evidence>
<dbReference type="UniPathway" id="UPA00538">
    <property type="reaction ID" value="UER00592"/>
</dbReference>
<proteinExistence type="inferred from homology"/>
<evidence type="ECO:0000256" key="6">
    <source>
        <dbReference type="PIRSR" id="PIRSR016262-1"/>
    </source>
</evidence>
<comment type="similarity">
    <text evidence="5">Belongs to the LipB family.</text>
</comment>
<dbReference type="PIRSF" id="PIRSF016262">
    <property type="entry name" value="LPLase"/>
    <property type="match status" value="1"/>
</dbReference>
<dbReference type="Gene3D" id="3.30.930.10">
    <property type="entry name" value="Bira Bifunctional Protein, Domain 2"/>
    <property type="match status" value="1"/>
</dbReference>
<dbReference type="Proteomes" id="UP000012083">
    <property type="component" value="Chromosome"/>
</dbReference>
<dbReference type="PROSITE" id="PS51733">
    <property type="entry name" value="BPL_LPL_CATALYTIC"/>
    <property type="match status" value="1"/>
</dbReference>
<dbReference type="InterPro" id="IPR000544">
    <property type="entry name" value="Octanoyltransferase"/>
</dbReference>
<feature type="binding site" evidence="7">
    <location>
        <begin position="132"/>
        <end position="134"/>
    </location>
    <ligand>
        <name>substrate</name>
    </ligand>
</feature>
<dbReference type="PROSITE" id="PS01313">
    <property type="entry name" value="LIPB"/>
    <property type="match status" value="1"/>
</dbReference>
<keyword evidence="10" id="KW-0436">Ligase</keyword>
<keyword evidence="2 5" id="KW-0808">Transferase</keyword>
<evidence type="ECO:0000259" key="9">
    <source>
        <dbReference type="PROSITE" id="PS51733"/>
    </source>
</evidence>
<dbReference type="GO" id="GO:0033819">
    <property type="term" value="F:lipoyl(octanoyl) transferase activity"/>
    <property type="evidence" value="ECO:0007669"/>
    <property type="project" value="UniProtKB-EC"/>
</dbReference>
<keyword evidence="3 5" id="KW-0012">Acyltransferase</keyword>
<accession>A0A8D3X715</accession>
<evidence type="ECO:0000313" key="11">
    <source>
        <dbReference type="Proteomes" id="UP000012083"/>
    </source>
</evidence>
<evidence type="ECO:0000256" key="8">
    <source>
        <dbReference type="PIRSR" id="PIRSR016262-3"/>
    </source>
</evidence>
<evidence type="ECO:0000313" key="10">
    <source>
        <dbReference type="EMBL" id="AGI27181.1"/>
    </source>
</evidence>
<dbReference type="GO" id="GO:0016874">
    <property type="term" value="F:ligase activity"/>
    <property type="evidence" value="ECO:0007669"/>
    <property type="project" value="UniProtKB-KW"/>
</dbReference>
<evidence type="ECO:0000256" key="7">
    <source>
        <dbReference type="PIRSR" id="PIRSR016262-2"/>
    </source>
</evidence>
<dbReference type="RefSeq" id="WP_015482592.1">
    <property type="nucleotide sequence ID" value="NC_020831.1"/>
</dbReference>
<dbReference type="GO" id="GO:0009249">
    <property type="term" value="P:protein lipoylation"/>
    <property type="evidence" value="ECO:0007669"/>
    <property type="project" value="InterPro"/>
</dbReference>
<comment type="catalytic activity">
    <reaction evidence="5">
        <text>octanoyl-[ACP] + L-lysyl-[protein] = N(6)-octanoyl-L-lysyl-[protein] + holo-[ACP] + H(+)</text>
        <dbReference type="Rhea" id="RHEA:17665"/>
        <dbReference type="Rhea" id="RHEA-COMP:9636"/>
        <dbReference type="Rhea" id="RHEA-COMP:9685"/>
        <dbReference type="Rhea" id="RHEA-COMP:9752"/>
        <dbReference type="Rhea" id="RHEA-COMP:9928"/>
        <dbReference type="ChEBI" id="CHEBI:15378"/>
        <dbReference type="ChEBI" id="CHEBI:29969"/>
        <dbReference type="ChEBI" id="CHEBI:64479"/>
        <dbReference type="ChEBI" id="CHEBI:78463"/>
        <dbReference type="ChEBI" id="CHEBI:78809"/>
        <dbReference type="EC" id="2.3.1.181"/>
    </reaction>
</comment>
<dbReference type="AlphaFoldDB" id="A0A8D3X715"/>
<dbReference type="EMBL" id="CP004358">
    <property type="protein sequence ID" value="AGI27181.1"/>
    <property type="molecule type" value="Genomic_DNA"/>
</dbReference>
<organism evidence="10 11">
    <name type="scientific">Candidatus Portiera aleyrodidarum TV</name>
    <dbReference type="NCBI Taxonomy" id="1297582"/>
    <lineage>
        <taxon>Bacteria</taxon>
        <taxon>Pseudomonadati</taxon>
        <taxon>Pseudomonadota</taxon>
        <taxon>Gammaproteobacteria</taxon>
        <taxon>Candidatus Johnevansiales</taxon>
        <taxon>Candidatus Johnevansiaceae</taxon>
        <taxon>Candidatus Portiera</taxon>
    </lineage>
</organism>
<evidence type="ECO:0000256" key="5">
    <source>
        <dbReference type="PIRNR" id="PIRNR016262"/>
    </source>
</evidence>
<evidence type="ECO:0000256" key="2">
    <source>
        <dbReference type="ARBA" id="ARBA00022679"/>
    </source>
</evidence>
<feature type="binding site" evidence="7">
    <location>
        <begin position="49"/>
        <end position="56"/>
    </location>
    <ligand>
        <name>substrate</name>
    </ligand>
</feature>
<dbReference type="Pfam" id="PF21948">
    <property type="entry name" value="LplA-B_cat"/>
    <property type="match status" value="1"/>
</dbReference>
<comment type="function">
    <text evidence="4 5">Catalyzes the transfer of endogenously produced octanoic acid from octanoyl-acyl-carrier-protein onto the lipoyl domains of lipoate-dependent enzymes. Lipoyl-ACP can also act as a substrate although octanoyl-ACP is likely to be the physiological substrate.</text>
</comment>
<feature type="active site" description="Acyl-thioester intermediate" evidence="6">
    <location>
        <position position="150"/>
    </location>
</feature>
<dbReference type="EC" id="2.3.1.181" evidence="5"/>
<dbReference type="NCBIfam" id="TIGR00214">
    <property type="entry name" value="lipB"/>
    <property type="match status" value="1"/>
</dbReference>
<name>A0A8D3X715_9GAMM</name>
<feature type="binding site" evidence="7">
    <location>
        <begin position="119"/>
        <end position="121"/>
    </location>
    <ligand>
        <name>substrate</name>
    </ligand>
</feature>
<feature type="site" description="Lowers pKa of active site Cys" evidence="8">
    <location>
        <position position="116"/>
    </location>
</feature>